<comment type="caution">
    <text evidence="1">The sequence shown here is derived from an EMBL/GenBank/DDBJ whole genome shotgun (WGS) entry which is preliminary data.</text>
</comment>
<name>A0A8J2SH17_9STRA</name>
<sequence length="465" mass="51688">MGLKVSKSTSAKPRSNAPADSLNADTLDVICSFCDEQTLVSNYAHASKTIASAVDAHAAARARAYWTTSAELERRGVRLGAAFLARRSRPPRRAADGSRITLASRPLALTPEEALARELHFEESWSPEWWAAKKQTLSPEALARCEPIFGHKLDDDAIDEIKYDQDEAARRPSALRLPGRVLLVDVIVRDINDAVVGRRSVLVDGAEPFLAPGRVENEQTSWADELRFADSLRIASGLEPDWFFREVWEVNETHHTNRLDNAWLAEVANVVGCHQVAHAATGNIYGFSEINHDWPDQLLEHGHVDEHRSSQLPKNRRFVSVRVDLFRLSDGKSMCLGEHEVGVQGLRDWPGDVHINGQVIGTNPILPFIPLTASDDLLEKESMLERPYDPELRERCADEIFAPQCHAIADYPDATAELHIRGVRLGFCCPAHPGESGMPEHGDYQNNPHLGGRVTRALLTLDAWT</sequence>
<dbReference type="Proteomes" id="UP000789595">
    <property type="component" value="Unassembled WGS sequence"/>
</dbReference>
<accession>A0A8J2SH17</accession>
<proteinExistence type="predicted"/>
<dbReference type="EMBL" id="CAKKNE010000003">
    <property type="protein sequence ID" value="CAH0370686.1"/>
    <property type="molecule type" value="Genomic_DNA"/>
</dbReference>
<keyword evidence="2" id="KW-1185">Reference proteome</keyword>
<gene>
    <name evidence="1" type="ORF">PECAL_3P05850</name>
</gene>
<evidence type="ECO:0000313" key="1">
    <source>
        <dbReference type="EMBL" id="CAH0370686.1"/>
    </source>
</evidence>
<reference evidence="1" key="1">
    <citation type="submission" date="2021-11" db="EMBL/GenBank/DDBJ databases">
        <authorList>
            <consortium name="Genoscope - CEA"/>
            <person name="William W."/>
        </authorList>
    </citation>
    <scope>NUCLEOTIDE SEQUENCE</scope>
</reference>
<organism evidence="1 2">
    <name type="scientific">Pelagomonas calceolata</name>
    <dbReference type="NCBI Taxonomy" id="35677"/>
    <lineage>
        <taxon>Eukaryota</taxon>
        <taxon>Sar</taxon>
        <taxon>Stramenopiles</taxon>
        <taxon>Ochrophyta</taxon>
        <taxon>Pelagophyceae</taxon>
        <taxon>Pelagomonadales</taxon>
        <taxon>Pelagomonadaceae</taxon>
        <taxon>Pelagomonas</taxon>
    </lineage>
</organism>
<dbReference type="AlphaFoldDB" id="A0A8J2SH17"/>
<protein>
    <submittedName>
        <fullName evidence="1">Uncharacterized protein</fullName>
    </submittedName>
</protein>
<evidence type="ECO:0000313" key="2">
    <source>
        <dbReference type="Proteomes" id="UP000789595"/>
    </source>
</evidence>